<evidence type="ECO:0000313" key="2">
    <source>
        <dbReference type="Proteomes" id="UP001432322"/>
    </source>
</evidence>
<sequence>RDFSERSSAAFRPFDVSSILNLRTAHPEEGWSNLVEMVATLASVSSREFARAATHKSQIKSVRQDSRPGANLQVTFTPTAFSRCDDAFASKHMILLKRVNGDTEEYDNLAMIKSLSVSAVDLHLYEGLSKVLLEAFRVTFSDDRRFYSGYSNQKNKNLIAVPFEWLTSVVALIYHGFNLDTQTEENERDLVRANLTYAARTIISNNCDKQRMHYKKRTTAPPSTTTQ</sequence>
<organism evidence="1 2">
    <name type="scientific">Pristionchus fissidentatus</name>
    <dbReference type="NCBI Taxonomy" id="1538716"/>
    <lineage>
        <taxon>Eukaryota</taxon>
        <taxon>Metazoa</taxon>
        <taxon>Ecdysozoa</taxon>
        <taxon>Nematoda</taxon>
        <taxon>Chromadorea</taxon>
        <taxon>Rhabditida</taxon>
        <taxon>Rhabditina</taxon>
        <taxon>Diplogasteromorpha</taxon>
        <taxon>Diplogasteroidea</taxon>
        <taxon>Neodiplogasteridae</taxon>
        <taxon>Pristionchus</taxon>
    </lineage>
</organism>
<dbReference type="Proteomes" id="UP001432322">
    <property type="component" value="Unassembled WGS sequence"/>
</dbReference>
<dbReference type="AlphaFoldDB" id="A0AAV5URR6"/>
<proteinExistence type="predicted"/>
<feature type="non-terminal residue" evidence="1">
    <location>
        <position position="1"/>
    </location>
</feature>
<accession>A0AAV5URR6</accession>
<gene>
    <name evidence="1" type="ORF">PFISCL1PPCAC_296</name>
</gene>
<comment type="caution">
    <text evidence="1">The sequence shown here is derived from an EMBL/GenBank/DDBJ whole genome shotgun (WGS) entry which is preliminary data.</text>
</comment>
<name>A0AAV5URR6_9BILA</name>
<protein>
    <submittedName>
        <fullName evidence="1">Uncharacterized protein</fullName>
    </submittedName>
</protein>
<evidence type="ECO:0000313" key="1">
    <source>
        <dbReference type="EMBL" id="GMT08999.1"/>
    </source>
</evidence>
<keyword evidence="2" id="KW-1185">Reference proteome</keyword>
<reference evidence="1" key="1">
    <citation type="submission" date="2023-10" db="EMBL/GenBank/DDBJ databases">
        <title>Genome assembly of Pristionchus species.</title>
        <authorList>
            <person name="Yoshida K."/>
            <person name="Sommer R.J."/>
        </authorList>
    </citation>
    <scope>NUCLEOTIDE SEQUENCE</scope>
    <source>
        <strain evidence="1">RS5133</strain>
    </source>
</reference>
<feature type="non-terminal residue" evidence="1">
    <location>
        <position position="227"/>
    </location>
</feature>
<dbReference type="EMBL" id="BTSY01000001">
    <property type="protein sequence ID" value="GMT08999.1"/>
    <property type="molecule type" value="Genomic_DNA"/>
</dbReference>